<dbReference type="EMBL" id="CP016027">
    <property type="protein sequence ID" value="ANJ67155.1"/>
    <property type="molecule type" value="Genomic_DNA"/>
</dbReference>
<dbReference type="AlphaFoldDB" id="A0A191ZH09"/>
<dbReference type="NCBIfam" id="TIGR00254">
    <property type="entry name" value="GGDEF"/>
    <property type="match status" value="1"/>
</dbReference>
<evidence type="ECO:0000256" key="3">
    <source>
        <dbReference type="ARBA" id="ARBA00034247"/>
    </source>
</evidence>
<sequence length="568" mass="63233">MRFWAVLSLLISLVSGNAALGSAVGSDPVDVANARPDMPIGTHIAYYQETGGRIDLDQAIDAYRRGAFTESRRPVLDFGIGAPAVWLHFVVDNQESGALLRRLSIDIPWLDWIDVYLRRDGRTTGTYHMGDRLPFAERPIDSRFFAFDHAFEPGRTEIFVRIATPDPMVVPIFLTTVAEADAQTEFQSYSYGFLYGFLLALLIYNAMLYAGLRQLRYLLYSVYLGLFILMNIAYTGHGFRWLWPDDTVWAQWSQPTLMVSYAASGLLFGLSFLNTRVHFPRLHKSVLGLIGGVVALLVLTILFDDQRDALLLAFVFVCLFTVIMLGVGVVSVRAAVPAARYFLLAAFAAMVGAALTALAVWGMIPFNEWTFRAADVGLMLDATLLALALTYQFRMGMVEKSRAEALARVDPLTGVNNRRAFTDISMPVWHFAQRHDCAMCVILLDLDHFKRVNDRYGHAVGDEVLRSVAGLLQQSIRDHDVLARWGGEEFILLLPETRLGEAVTLAERMRALIAGHTMNYQGVSLTITASFGVVERTERHPTLEALISSADSYLYAAKGKGRNCVSHP</sequence>
<dbReference type="GO" id="GO:0043709">
    <property type="term" value="P:cell adhesion involved in single-species biofilm formation"/>
    <property type="evidence" value="ECO:0007669"/>
    <property type="project" value="TreeGrafter"/>
</dbReference>
<dbReference type="InterPro" id="IPR011623">
    <property type="entry name" value="7TMR_DISM_rcpt_extracell_dom1"/>
</dbReference>
<keyword evidence="8" id="KW-1185">Reference proteome</keyword>
<dbReference type="CDD" id="cd01949">
    <property type="entry name" value="GGDEF"/>
    <property type="match status" value="1"/>
</dbReference>
<dbReference type="InterPro" id="IPR000160">
    <property type="entry name" value="GGDEF_dom"/>
</dbReference>
<evidence type="ECO:0000256" key="5">
    <source>
        <dbReference type="SAM" id="SignalP"/>
    </source>
</evidence>
<keyword evidence="4" id="KW-0472">Membrane</keyword>
<dbReference type="Pfam" id="PF00990">
    <property type="entry name" value="GGDEF"/>
    <property type="match status" value="1"/>
</dbReference>
<dbReference type="STRING" id="1860122.A9404_06945"/>
<evidence type="ECO:0000313" key="7">
    <source>
        <dbReference type="EMBL" id="ANJ67155.1"/>
    </source>
</evidence>
<feature type="transmembrane region" description="Helical" evidence="4">
    <location>
        <begin position="189"/>
        <end position="210"/>
    </location>
</feature>
<comment type="catalytic activity">
    <reaction evidence="3">
        <text>2 GTP = 3',3'-c-di-GMP + 2 diphosphate</text>
        <dbReference type="Rhea" id="RHEA:24898"/>
        <dbReference type="ChEBI" id="CHEBI:33019"/>
        <dbReference type="ChEBI" id="CHEBI:37565"/>
        <dbReference type="ChEBI" id="CHEBI:58805"/>
        <dbReference type="EC" id="2.7.7.65"/>
    </reaction>
</comment>
<evidence type="ECO:0000259" key="6">
    <source>
        <dbReference type="PROSITE" id="PS50887"/>
    </source>
</evidence>
<evidence type="ECO:0000256" key="4">
    <source>
        <dbReference type="SAM" id="Phobius"/>
    </source>
</evidence>
<gene>
    <name evidence="7" type="ORF">A9404_06945</name>
</gene>
<dbReference type="GO" id="GO:0005886">
    <property type="term" value="C:plasma membrane"/>
    <property type="evidence" value="ECO:0007669"/>
    <property type="project" value="TreeGrafter"/>
</dbReference>
<dbReference type="InterPro" id="IPR043128">
    <property type="entry name" value="Rev_trsase/Diguanyl_cyclase"/>
</dbReference>
<keyword evidence="5" id="KW-0732">Signal</keyword>
<feature type="chain" id="PRO_5008250383" description="diguanylate cyclase" evidence="5">
    <location>
        <begin position="19"/>
        <end position="568"/>
    </location>
</feature>
<feature type="transmembrane region" description="Helical" evidence="4">
    <location>
        <begin position="285"/>
        <end position="303"/>
    </location>
</feature>
<dbReference type="SMART" id="SM00267">
    <property type="entry name" value="GGDEF"/>
    <property type="match status" value="1"/>
</dbReference>
<dbReference type="FunFam" id="3.30.70.270:FF:000001">
    <property type="entry name" value="Diguanylate cyclase domain protein"/>
    <property type="match status" value="1"/>
</dbReference>
<dbReference type="EC" id="2.7.7.65" evidence="2"/>
<dbReference type="Gene3D" id="3.30.70.270">
    <property type="match status" value="1"/>
</dbReference>
<comment type="cofactor">
    <cofactor evidence="1">
        <name>Mg(2+)</name>
        <dbReference type="ChEBI" id="CHEBI:18420"/>
    </cofactor>
</comment>
<feature type="domain" description="GGDEF" evidence="6">
    <location>
        <begin position="437"/>
        <end position="568"/>
    </location>
</feature>
<dbReference type="PROSITE" id="PS50887">
    <property type="entry name" value="GGDEF"/>
    <property type="match status" value="1"/>
</dbReference>
<dbReference type="PANTHER" id="PTHR45138">
    <property type="entry name" value="REGULATORY COMPONENTS OF SENSORY TRANSDUCTION SYSTEM"/>
    <property type="match status" value="1"/>
</dbReference>
<name>A0A191ZH09_9GAMM</name>
<feature type="transmembrane region" description="Helical" evidence="4">
    <location>
        <begin position="256"/>
        <end position="273"/>
    </location>
</feature>
<dbReference type="OrthoDB" id="5289013at2"/>
<dbReference type="InterPro" id="IPR029787">
    <property type="entry name" value="Nucleotide_cyclase"/>
</dbReference>
<dbReference type="InterPro" id="IPR050469">
    <property type="entry name" value="Diguanylate_Cyclase"/>
</dbReference>
<dbReference type="SUPFAM" id="SSF55073">
    <property type="entry name" value="Nucleotide cyclase"/>
    <property type="match status" value="1"/>
</dbReference>
<reference evidence="7 8" key="1">
    <citation type="submission" date="2016-06" db="EMBL/GenBank/DDBJ databases">
        <title>Insight into the functional genes involving in sulfur oxidation in Pearl River water.</title>
        <authorList>
            <person name="Luo J."/>
            <person name="Tan X."/>
            <person name="Lin W."/>
        </authorList>
    </citation>
    <scope>NUCLEOTIDE SEQUENCE [LARGE SCALE GENOMIC DNA]</scope>
    <source>
        <strain evidence="7 8">LS2</strain>
    </source>
</reference>
<feature type="transmembrane region" description="Helical" evidence="4">
    <location>
        <begin position="309"/>
        <end position="330"/>
    </location>
</feature>
<keyword evidence="4" id="KW-0812">Transmembrane</keyword>
<accession>A0A191ZH09</accession>
<evidence type="ECO:0000256" key="2">
    <source>
        <dbReference type="ARBA" id="ARBA00012528"/>
    </source>
</evidence>
<dbReference type="GO" id="GO:0052621">
    <property type="term" value="F:diguanylate cyclase activity"/>
    <property type="evidence" value="ECO:0007669"/>
    <property type="project" value="UniProtKB-EC"/>
</dbReference>
<feature type="transmembrane region" description="Helical" evidence="4">
    <location>
        <begin position="342"/>
        <end position="364"/>
    </location>
</feature>
<organism evidence="7 8">
    <name type="scientific">Halothiobacillus diazotrophicus</name>
    <dbReference type="NCBI Taxonomy" id="1860122"/>
    <lineage>
        <taxon>Bacteria</taxon>
        <taxon>Pseudomonadati</taxon>
        <taxon>Pseudomonadota</taxon>
        <taxon>Gammaproteobacteria</taxon>
        <taxon>Chromatiales</taxon>
        <taxon>Halothiobacillaceae</taxon>
        <taxon>Halothiobacillus</taxon>
    </lineage>
</organism>
<dbReference type="Pfam" id="PF07695">
    <property type="entry name" value="7TMR-DISM_7TM"/>
    <property type="match status" value="1"/>
</dbReference>
<keyword evidence="4" id="KW-1133">Transmembrane helix</keyword>
<dbReference type="GO" id="GO:1902201">
    <property type="term" value="P:negative regulation of bacterial-type flagellum-dependent cell motility"/>
    <property type="evidence" value="ECO:0007669"/>
    <property type="project" value="TreeGrafter"/>
</dbReference>
<feature type="transmembrane region" description="Helical" evidence="4">
    <location>
        <begin position="217"/>
        <end position="236"/>
    </location>
</feature>
<feature type="signal peptide" evidence="5">
    <location>
        <begin position="1"/>
        <end position="18"/>
    </location>
</feature>
<dbReference type="Proteomes" id="UP000078596">
    <property type="component" value="Chromosome"/>
</dbReference>
<evidence type="ECO:0000256" key="1">
    <source>
        <dbReference type="ARBA" id="ARBA00001946"/>
    </source>
</evidence>
<dbReference type="RefSeq" id="WP_066099541.1">
    <property type="nucleotide sequence ID" value="NZ_CP016027.1"/>
</dbReference>
<dbReference type="InterPro" id="IPR011622">
    <property type="entry name" value="7TMR_DISM_rcpt_extracell_dom2"/>
</dbReference>
<dbReference type="PANTHER" id="PTHR45138:SF9">
    <property type="entry name" value="DIGUANYLATE CYCLASE DGCM-RELATED"/>
    <property type="match status" value="1"/>
</dbReference>
<feature type="transmembrane region" description="Helical" evidence="4">
    <location>
        <begin position="376"/>
        <end position="393"/>
    </location>
</feature>
<dbReference type="KEGG" id="haz:A9404_06945"/>
<evidence type="ECO:0000313" key="8">
    <source>
        <dbReference type="Proteomes" id="UP000078596"/>
    </source>
</evidence>
<dbReference type="Pfam" id="PF07696">
    <property type="entry name" value="7TMR-DISMED2"/>
    <property type="match status" value="1"/>
</dbReference>
<dbReference type="Gene3D" id="2.60.40.2380">
    <property type="match status" value="1"/>
</dbReference>
<proteinExistence type="predicted"/>
<protein>
    <recommendedName>
        <fullName evidence="2">diguanylate cyclase</fullName>
        <ecNumber evidence="2">2.7.7.65</ecNumber>
    </recommendedName>
</protein>